<sequence length="78" mass="8421">MRSRKMAYAMRSSKDGFKIGALAVVHRLHFDAEGPSGEFFGTVERSLLSGWGLWKLGFRGHEVLCPGAAVETLNGAPG</sequence>
<evidence type="ECO:0000313" key="2">
    <source>
        <dbReference type="Proteomes" id="UP000014071"/>
    </source>
</evidence>
<dbReference type="RefSeq" id="XP_012192886.1">
    <property type="nucleotide sequence ID" value="XM_012337496.1"/>
</dbReference>
<protein>
    <submittedName>
        <fullName evidence="1">Uncharacterized protein</fullName>
    </submittedName>
</protein>
<keyword evidence="2" id="KW-1185">Reference proteome</keyword>
<accession>R9PD69</accession>
<dbReference type="EMBL" id="DF238831">
    <property type="protein sequence ID" value="GAC99299.1"/>
    <property type="molecule type" value="Genomic_DNA"/>
</dbReference>
<proteinExistence type="predicted"/>
<dbReference type="Proteomes" id="UP000014071">
    <property type="component" value="Unassembled WGS sequence"/>
</dbReference>
<name>R9PD69_PSEHS</name>
<organism evidence="1 2">
    <name type="scientific">Pseudozyma hubeiensis (strain SY62)</name>
    <name type="common">Yeast</name>
    <dbReference type="NCBI Taxonomy" id="1305764"/>
    <lineage>
        <taxon>Eukaryota</taxon>
        <taxon>Fungi</taxon>
        <taxon>Dikarya</taxon>
        <taxon>Basidiomycota</taxon>
        <taxon>Ustilaginomycotina</taxon>
        <taxon>Ustilaginomycetes</taxon>
        <taxon>Ustilaginales</taxon>
        <taxon>Ustilaginaceae</taxon>
        <taxon>Pseudozyma</taxon>
    </lineage>
</organism>
<dbReference type="GeneID" id="24112165"/>
<gene>
    <name evidence="1" type="ORF">PHSY_006900</name>
</gene>
<dbReference type="HOGENOM" id="CLU_2623055_0_0_1"/>
<evidence type="ECO:0000313" key="1">
    <source>
        <dbReference type="EMBL" id="GAC99299.1"/>
    </source>
</evidence>
<reference evidence="2" key="1">
    <citation type="journal article" date="2013" name="Genome Announc.">
        <title>Draft genome sequence of the basidiomycetous yeast-like fungus Pseudozyma hubeiensis SY62, which produces an abundant amount of the biosurfactant mannosylerythritol lipids.</title>
        <authorList>
            <person name="Konishi M."/>
            <person name="Hatada Y."/>
            <person name="Horiuchi J."/>
        </authorList>
    </citation>
    <scope>NUCLEOTIDE SEQUENCE [LARGE SCALE GENOMIC DNA]</scope>
    <source>
        <strain evidence="2">SY62</strain>
    </source>
</reference>
<dbReference type="AlphaFoldDB" id="R9PD69"/>